<dbReference type="Proteomes" id="UP001165960">
    <property type="component" value="Unassembled WGS sequence"/>
</dbReference>
<proteinExistence type="predicted"/>
<evidence type="ECO:0000313" key="2">
    <source>
        <dbReference type="Proteomes" id="UP001165960"/>
    </source>
</evidence>
<gene>
    <name evidence="1" type="ORF">DSO57_1014216</name>
</gene>
<organism evidence="1 2">
    <name type="scientific">Entomophthora muscae</name>
    <dbReference type="NCBI Taxonomy" id="34485"/>
    <lineage>
        <taxon>Eukaryota</taxon>
        <taxon>Fungi</taxon>
        <taxon>Fungi incertae sedis</taxon>
        <taxon>Zoopagomycota</taxon>
        <taxon>Entomophthoromycotina</taxon>
        <taxon>Entomophthoromycetes</taxon>
        <taxon>Entomophthorales</taxon>
        <taxon>Entomophthoraceae</taxon>
        <taxon>Entomophthora</taxon>
    </lineage>
</organism>
<dbReference type="EMBL" id="QTSX02004314">
    <property type="protein sequence ID" value="KAJ9065971.1"/>
    <property type="molecule type" value="Genomic_DNA"/>
</dbReference>
<comment type="caution">
    <text evidence="1">The sequence shown here is derived from an EMBL/GenBank/DDBJ whole genome shotgun (WGS) entry which is preliminary data.</text>
</comment>
<protein>
    <submittedName>
        <fullName evidence="1">Uncharacterized protein</fullName>
    </submittedName>
</protein>
<evidence type="ECO:0000313" key="1">
    <source>
        <dbReference type="EMBL" id="KAJ9065971.1"/>
    </source>
</evidence>
<keyword evidence="2" id="KW-1185">Reference proteome</keyword>
<sequence length="117" mass="13244">MKASPIIEPLTPSIIKALESSDEDVSATSYNFLLAAIKSKKPLELINLLCLNEKTGPIKMSSVRLRLIKDIIMWYSPSALRTHRFRLEATLISGMHSPKEIQRAAREALILYMRNFS</sequence>
<reference evidence="1" key="1">
    <citation type="submission" date="2022-04" db="EMBL/GenBank/DDBJ databases">
        <title>Genome of the entomopathogenic fungus Entomophthora muscae.</title>
        <authorList>
            <person name="Elya C."/>
            <person name="Lovett B.R."/>
            <person name="Lee E."/>
            <person name="Macias A.M."/>
            <person name="Hajek A.E."/>
            <person name="De Bivort B.L."/>
            <person name="Kasson M.T."/>
            <person name="De Fine Licht H.H."/>
            <person name="Stajich J.E."/>
        </authorList>
    </citation>
    <scope>NUCLEOTIDE SEQUENCE</scope>
    <source>
        <strain evidence="1">Berkeley</strain>
    </source>
</reference>
<accession>A0ACC2SUA2</accession>
<name>A0ACC2SUA2_9FUNG</name>